<protein>
    <recommendedName>
        <fullName evidence="6">SURF1-like protein</fullName>
    </recommendedName>
</protein>
<accession>A0A3S0I145</accession>
<evidence type="ECO:0000256" key="6">
    <source>
        <dbReference type="RuleBase" id="RU363076"/>
    </source>
</evidence>
<dbReference type="AlphaFoldDB" id="A0A3S0I145"/>
<dbReference type="Pfam" id="PF02104">
    <property type="entry name" value="SURF1"/>
    <property type="match status" value="1"/>
</dbReference>
<gene>
    <name evidence="7" type="ORF">EJ903_11135</name>
</gene>
<evidence type="ECO:0000256" key="4">
    <source>
        <dbReference type="ARBA" id="ARBA00022989"/>
    </source>
</evidence>
<organism evidence="7 8">
    <name type="scientific">Azospirillum griseum</name>
    <dbReference type="NCBI Taxonomy" id="2496639"/>
    <lineage>
        <taxon>Bacteria</taxon>
        <taxon>Pseudomonadati</taxon>
        <taxon>Pseudomonadota</taxon>
        <taxon>Alphaproteobacteria</taxon>
        <taxon>Rhodospirillales</taxon>
        <taxon>Azospirillaceae</taxon>
        <taxon>Azospirillum</taxon>
    </lineage>
</organism>
<evidence type="ECO:0000313" key="8">
    <source>
        <dbReference type="Proteomes" id="UP000277007"/>
    </source>
</evidence>
<evidence type="ECO:0000256" key="3">
    <source>
        <dbReference type="ARBA" id="ARBA00022692"/>
    </source>
</evidence>
<name>A0A3S0I145_9PROT</name>
<keyword evidence="5 6" id="KW-0472">Membrane</keyword>
<dbReference type="PANTHER" id="PTHR23427">
    <property type="entry name" value="SURFEIT LOCUS PROTEIN"/>
    <property type="match status" value="1"/>
</dbReference>
<reference evidence="7 8" key="1">
    <citation type="submission" date="2018-12" db="EMBL/GenBank/DDBJ databases">
        <authorList>
            <person name="Yang Y."/>
        </authorList>
    </citation>
    <scope>NUCLEOTIDE SEQUENCE [LARGE SCALE GENOMIC DNA]</scope>
    <source>
        <strain evidence="7 8">L-25-5w-1</strain>
    </source>
</reference>
<dbReference type="Proteomes" id="UP000277007">
    <property type="component" value="Unassembled WGS sequence"/>
</dbReference>
<sequence length="257" mass="27652">MTTARVFRPTRAATLMTLPAIAIMLGLGTWQFQRMGWKADLLARVQERITAPPVALPVTLDDPAAWEFRPVTLTGRFLNDRETLVLARPRQGQAGYEVVTPFERADGGGVVLVNRGFVPMDHRLSANRAPGRIEGGISLRGIVRLPTAPSLFQPDNAPGAPVWVRVDPPAMAAALKLPAVAPLVVEALPGQTPGGLPAGIEPRVELPNNHAQYAATWYGLAVTLAVVYVLSQRRLRPDPAVTATTTGPTPHDRLPRA</sequence>
<dbReference type="EMBL" id="RXMA01000008">
    <property type="protein sequence ID" value="RTR20659.1"/>
    <property type="molecule type" value="Genomic_DNA"/>
</dbReference>
<keyword evidence="4 6" id="KW-1133">Transmembrane helix</keyword>
<dbReference type="PANTHER" id="PTHR23427:SF2">
    <property type="entry name" value="SURFEIT LOCUS PROTEIN 1"/>
    <property type="match status" value="1"/>
</dbReference>
<evidence type="ECO:0000256" key="5">
    <source>
        <dbReference type="ARBA" id="ARBA00023136"/>
    </source>
</evidence>
<comment type="caution">
    <text evidence="6">Lacks conserved residue(s) required for the propagation of feature annotation.</text>
</comment>
<comment type="caution">
    <text evidence="7">The sequence shown here is derived from an EMBL/GenBank/DDBJ whole genome shotgun (WGS) entry which is preliminary data.</text>
</comment>
<dbReference type="InterPro" id="IPR045214">
    <property type="entry name" value="Surf1/Surf4"/>
</dbReference>
<dbReference type="GO" id="GO:0005886">
    <property type="term" value="C:plasma membrane"/>
    <property type="evidence" value="ECO:0007669"/>
    <property type="project" value="UniProtKB-SubCell"/>
</dbReference>
<keyword evidence="6" id="KW-1003">Cell membrane</keyword>
<feature type="transmembrane region" description="Helical" evidence="6">
    <location>
        <begin position="12"/>
        <end position="32"/>
    </location>
</feature>
<evidence type="ECO:0000313" key="7">
    <source>
        <dbReference type="EMBL" id="RTR20659.1"/>
    </source>
</evidence>
<dbReference type="InterPro" id="IPR002994">
    <property type="entry name" value="Surf1/Shy1"/>
</dbReference>
<dbReference type="RefSeq" id="WP_126615113.1">
    <property type="nucleotide sequence ID" value="NZ_JBHUCY010000077.1"/>
</dbReference>
<comment type="similarity">
    <text evidence="2 6">Belongs to the SURF1 family.</text>
</comment>
<keyword evidence="3 6" id="KW-0812">Transmembrane</keyword>
<proteinExistence type="inferred from homology"/>
<dbReference type="OrthoDB" id="6079986at2"/>
<dbReference type="PROSITE" id="PS50895">
    <property type="entry name" value="SURF1"/>
    <property type="match status" value="1"/>
</dbReference>
<dbReference type="CDD" id="cd06662">
    <property type="entry name" value="SURF1"/>
    <property type="match status" value="1"/>
</dbReference>
<keyword evidence="8" id="KW-1185">Reference proteome</keyword>
<comment type="subcellular location">
    <subcellularLocation>
        <location evidence="6">Cell membrane</location>
        <topology evidence="6">Multi-pass membrane protein</topology>
    </subcellularLocation>
    <subcellularLocation>
        <location evidence="1">Membrane</location>
    </subcellularLocation>
</comment>
<evidence type="ECO:0000256" key="2">
    <source>
        <dbReference type="ARBA" id="ARBA00007165"/>
    </source>
</evidence>
<evidence type="ECO:0000256" key="1">
    <source>
        <dbReference type="ARBA" id="ARBA00004370"/>
    </source>
</evidence>